<dbReference type="InterPro" id="IPR050958">
    <property type="entry name" value="Cell_Adh-Cytoskel_Orgn"/>
</dbReference>
<reference evidence="5" key="1">
    <citation type="submission" date="2023-10" db="EMBL/GenBank/DDBJ databases">
        <title>Genome assemblies of two species of porcelain crab, Petrolisthes cinctipes and Petrolisthes manimaculis (Anomura: Porcellanidae).</title>
        <authorList>
            <person name="Angst P."/>
        </authorList>
    </citation>
    <scope>NUCLEOTIDE SEQUENCE</scope>
    <source>
        <strain evidence="5">PB745_01</strain>
        <tissue evidence="5">Gill</tissue>
    </source>
</reference>
<name>A0AAE1GCF2_PETCI</name>
<keyword evidence="2" id="KW-1015">Disulfide bond</keyword>
<dbReference type="InterPro" id="IPR036179">
    <property type="entry name" value="Ig-like_dom_sf"/>
</dbReference>
<evidence type="ECO:0000259" key="4">
    <source>
        <dbReference type="Pfam" id="PF07679"/>
    </source>
</evidence>
<proteinExistence type="predicted"/>
<accession>A0AAE1GCF2</accession>
<protein>
    <recommendedName>
        <fullName evidence="4">Immunoglobulin I-set domain-containing protein</fullName>
    </recommendedName>
</protein>
<dbReference type="GO" id="GO:0005886">
    <property type="term" value="C:plasma membrane"/>
    <property type="evidence" value="ECO:0007669"/>
    <property type="project" value="TreeGrafter"/>
</dbReference>
<dbReference type="SUPFAM" id="SSF48726">
    <property type="entry name" value="Immunoglobulin"/>
    <property type="match status" value="2"/>
</dbReference>
<dbReference type="AlphaFoldDB" id="A0AAE1GCF2"/>
<dbReference type="InterPro" id="IPR013098">
    <property type="entry name" value="Ig_I-set"/>
</dbReference>
<dbReference type="Proteomes" id="UP001286313">
    <property type="component" value="Unassembled WGS sequence"/>
</dbReference>
<organism evidence="5 6">
    <name type="scientific">Petrolisthes cinctipes</name>
    <name type="common">Flat porcelain crab</name>
    <dbReference type="NCBI Taxonomy" id="88211"/>
    <lineage>
        <taxon>Eukaryota</taxon>
        <taxon>Metazoa</taxon>
        <taxon>Ecdysozoa</taxon>
        <taxon>Arthropoda</taxon>
        <taxon>Crustacea</taxon>
        <taxon>Multicrustacea</taxon>
        <taxon>Malacostraca</taxon>
        <taxon>Eumalacostraca</taxon>
        <taxon>Eucarida</taxon>
        <taxon>Decapoda</taxon>
        <taxon>Pleocyemata</taxon>
        <taxon>Anomura</taxon>
        <taxon>Galatheoidea</taxon>
        <taxon>Porcellanidae</taxon>
        <taxon>Petrolisthes</taxon>
    </lineage>
</organism>
<dbReference type="GO" id="GO:0007156">
    <property type="term" value="P:homophilic cell adhesion via plasma membrane adhesion molecules"/>
    <property type="evidence" value="ECO:0007669"/>
    <property type="project" value="TreeGrafter"/>
</dbReference>
<evidence type="ECO:0000313" key="5">
    <source>
        <dbReference type="EMBL" id="KAK3889261.1"/>
    </source>
</evidence>
<evidence type="ECO:0000256" key="3">
    <source>
        <dbReference type="ARBA" id="ARBA00023319"/>
    </source>
</evidence>
<evidence type="ECO:0000256" key="1">
    <source>
        <dbReference type="ARBA" id="ARBA00022729"/>
    </source>
</evidence>
<dbReference type="PANTHER" id="PTHR45080:SF8">
    <property type="entry name" value="IG-LIKE DOMAIN-CONTAINING PROTEIN"/>
    <property type="match status" value="1"/>
</dbReference>
<evidence type="ECO:0000256" key="2">
    <source>
        <dbReference type="ARBA" id="ARBA00023157"/>
    </source>
</evidence>
<comment type="caution">
    <text evidence="5">The sequence shown here is derived from an EMBL/GenBank/DDBJ whole genome shotgun (WGS) entry which is preliminary data.</text>
</comment>
<dbReference type="InterPro" id="IPR013783">
    <property type="entry name" value="Ig-like_fold"/>
</dbReference>
<keyword evidence="6" id="KW-1185">Reference proteome</keyword>
<keyword evidence="3" id="KW-0393">Immunoglobulin domain</keyword>
<sequence length="140" mass="15398">MQFYLCVSRGGVEVAGEYQCEAVNSVGFAVKRFHVEVTEAPVIASGGEEVDGVGVRLSERVDVSWGGQTLMLIDARKEDTACYTCLATNIAGKHTKHYDLQVLFFTAEFIQGRMIAIRQARLKAVALLGQLPQDEFNDPK</sequence>
<dbReference type="Gene3D" id="2.60.40.10">
    <property type="entry name" value="Immunoglobulins"/>
    <property type="match status" value="1"/>
</dbReference>
<gene>
    <name evidence="5" type="ORF">Pcinc_006827</name>
</gene>
<keyword evidence="1" id="KW-0732">Signal</keyword>
<evidence type="ECO:0000313" key="6">
    <source>
        <dbReference type="Proteomes" id="UP001286313"/>
    </source>
</evidence>
<feature type="domain" description="Immunoglobulin I-set" evidence="4">
    <location>
        <begin position="55"/>
        <end position="102"/>
    </location>
</feature>
<dbReference type="Pfam" id="PF07679">
    <property type="entry name" value="I-set"/>
    <property type="match status" value="1"/>
</dbReference>
<dbReference type="EMBL" id="JAWQEG010000501">
    <property type="protein sequence ID" value="KAK3889261.1"/>
    <property type="molecule type" value="Genomic_DNA"/>
</dbReference>
<dbReference type="PANTHER" id="PTHR45080">
    <property type="entry name" value="CONTACTIN 5"/>
    <property type="match status" value="1"/>
</dbReference>